<sequence length="163" mass="18715">MMDCRSQRVDTKSVMTGGNREVMQGPGLQDVWKERNPECTYLCFTPASGMHSRLDYCLISGNLVHDVVTISFLALYLSDHSSLLFFYKTSRRASRAANVEAWVDLVFAHTVSEVLENYFEENWESTNTRATEWDAMKVAQGKYMKMTYGVKMQLTRMLDVQAK</sequence>
<evidence type="ECO:0000313" key="2">
    <source>
        <dbReference type="Proteomes" id="UP001066276"/>
    </source>
</evidence>
<name>A0AAV7WU94_PLEWA</name>
<proteinExistence type="predicted"/>
<comment type="caution">
    <text evidence="1">The sequence shown here is derived from an EMBL/GenBank/DDBJ whole genome shotgun (WGS) entry which is preliminary data.</text>
</comment>
<protein>
    <submittedName>
        <fullName evidence="1">Uncharacterized protein</fullName>
    </submittedName>
</protein>
<evidence type="ECO:0000313" key="1">
    <source>
        <dbReference type="EMBL" id="KAJ1216386.1"/>
    </source>
</evidence>
<dbReference type="Gene3D" id="3.60.10.10">
    <property type="entry name" value="Endonuclease/exonuclease/phosphatase"/>
    <property type="match status" value="1"/>
</dbReference>
<dbReference type="EMBL" id="JANPWB010000001">
    <property type="protein sequence ID" value="KAJ1216386.1"/>
    <property type="molecule type" value="Genomic_DNA"/>
</dbReference>
<accession>A0AAV7WU94</accession>
<dbReference type="AlphaFoldDB" id="A0AAV7WU94"/>
<organism evidence="1 2">
    <name type="scientific">Pleurodeles waltl</name>
    <name type="common">Iberian ribbed newt</name>
    <dbReference type="NCBI Taxonomy" id="8319"/>
    <lineage>
        <taxon>Eukaryota</taxon>
        <taxon>Metazoa</taxon>
        <taxon>Chordata</taxon>
        <taxon>Craniata</taxon>
        <taxon>Vertebrata</taxon>
        <taxon>Euteleostomi</taxon>
        <taxon>Amphibia</taxon>
        <taxon>Batrachia</taxon>
        <taxon>Caudata</taxon>
        <taxon>Salamandroidea</taxon>
        <taxon>Salamandridae</taxon>
        <taxon>Pleurodelinae</taxon>
        <taxon>Pleurodeles</taxon>
    </lineage>
</organism>
<gene>
    <name evidence="1" type="ORF">NDU88_003988</name>
</gene>
<reference evidence="1" key="1">
    <citation type="journal article" date="2022" name="bioRxiv">
        <title>Sequencing and chromosome-scale assembly of the giantPleurodeles waltlgenome.</title>
        <authorList>
            <person name="Brown T."/>
            <person name="Elewa A."/>
            <person name="Iarovenko S."/>
            <person name="Subramanian E."/>
            <person name="Araus A.J."/>
            <person name="Petzold A."/>
            <person name="Susuki M."/>
            <person name="Suzuki K.-i.T."/>
            <person name="Hayashi T."/>
            <person name="Toyoda A."/>
            <person name="Oliveira C."/>
            <person name="Osipova E."/>
            <person name="Leigh N.D."/>
            <person name="Simon A."/>
            <person name="Yun M.H."/>
        </authorList>
    </citation>
    <scope>NUCLEOTIDE SEQUENCE</scope>
    <source>
        <strain evidence="1">20211129_DDA</strain>
        <tissue evidence="1">Liver</tissue>
    </source>
</reference>
<dbReference type="InterPro" id="IPR036691">
    <property type="entry name" value="Endo/exonu/phosph_ase_sf"/>
</dbReference>
<dbReference type="SUPFAM" id="SSF56219">
    <property type="entry name" value="DNase I-like"/>
    <property type="match status" value="1"/>
</dbReference>
<keyword evidence="2" id="KW-1185">Reference proteome</keyword>
<dbReference type="Proteomes" id="UP001066276">
    <property type="component" value="Chromosome 1_1"/>
</dbReference>